<evidence type="ECO:0000256" key="2">
    <source>
        <dbReference type="ARBA" id="ARBA00016807"/>
    </source>
</evidence>
<dbReference type="KEGG" id="soy:115887078"/>
<keyword evidence="4" id="KW-0804">Transcription</keyword>
<evidence type="ECO:0000313" key="8">
    <source>
        <dbReference type="Proteomes" id="UP000504635"/>
    </source>
</evidence>
<keyword evidence="6" id="KW-0175">Coiled coil</keyword>
<dbReference type="PANTHER" id="PTHR23098">
    <property type="entry name" value="AGAP001331-PA-RELATED"/>
    <property type="match status" value="1"/>
</dbReference>
<dbReference type="PANTHER" id="PTHR23098:SF16">
    <property type="entry name" value="REGULATORY PROTEIN ZESTE"/>
    <property type="match status" value="1"/>
</dbReference>
<name>A0A6J2YGM4_SITOR</name>
<dbReference type="GeneID" id="115887078"/>
<evidence type="ECO:0000256" key="5">
    <source>
        <dbReference type="ARBA" id="ARBA00025466"/>
    </source>
</evidence>
<dbReference type="InParanoid" id="A0A6J2YGM4"/>
<sequence>MEKKRGTNITEKQKATLIEFVKKRPLLISGKQTSHYTAKDAAKDWQDISAILNSMPGAEKDWKSWRKAWQDLRSRTKSKQAKNQMYANGTGGGKKIDDSLTSVEEEVLAIIKKVSVEGHDVAESTVTNFIVNEQERIKNVTSNEQAQNHVFEEMKTHTTNAYTTSTDIESETDRELLSPLANISELQPQKQLPEKKENEKGKLPKKLDNLINSAVAATTFESNLKQKITLKQEYYAEKLAILRRMAEAEERKADSLQRIATAIEGKQGMLADLPRYLNLD</sequence>
<organism evidence="8 9">
    <name type="scientific">Sitophilus oryzae</name>
    <name type="common">Rice weevil</name>
    <name type="synonym">Curculio oryzae</name>
    <dbReference type="NCBI Taxonomy" id="7048"/>
    <lineage>
        <taxon>Eukaryota</taxon>
        <taxon>Metazoa</taxon>
        <taxon>Ecdysozoa</taxon>
        <taxon>Arthropoda</taxon>
        <taxon>Hexapoda</taxon>
        <taxon>Insecta</taxon>
        <taxon>Pterygota</taxon>
        <taxon>Neoptera</taxon>
        <taxon>Endopterygota</taxon>
        <taxon>Coleoptera</taxon>
        <taxon>Polyphaga</taxon>
        <taxon>Cucujiformia</taxon>
        <taxon>Curculionidae</taxon>
        <taxon>Dryophthorinae</taxon>
        <taxon>Sitophilus</taxon>
    </lineage>
</organism>
<keyword evidence="3" id="KW-0805">Transcription regulation</keyword>
<dbReference type="Pfam" id="PF13873">
    <property type="entry name" value="Myb_DNA-bind_5"/>
    <property type="match status" value="1"/>
</dbReference>
<evidence type="ECO:0000256" key="6">
    <source>
        <dbReference type="SAM" id="Coils"/>
    </source>
</evidence>
<accession>A0A6J2YGM4</accession>
<comment type="subunit">
    <text evidence="1">Self-associates forming complexes of several hundred monomers.</text>
</comment>
<evidence type="ECO:0000313" key="9">
    <source>
        <dbReference type="RefSeq" id="XP_030762259.1"/>
    </source>
</evidence>
<gene>
    <name evidence="9" type="primary">LOC115887078</name>
</gene>
<evidence type="ECO:0000256" key="4">
    <source>
        <dbReference type="ARBA" id="ARBA00023163"/>
    </source>
</evidence>
<dbReference type="GO" id="GO:0005634">
    <property type="term" value="C:nucleus"/>
    <property type="evidence" value="ECO:0007669"/>
    <property type="project" value="TreeGrafter"/>
</dbReference>
<dbReference type="OrthoDB" id="7543230at2759"/>
<feature type="coiled-coil region" evidence="6">
    <location>
        <begin position="231"/>
        <end position="259"/>
    </location>
</feature>
<dbReference type="RefSeq" id="XP_030762259.1">
    <property type="nucleotide sequence ID" value="XM_030906399.1"/>
</dbReference>
<protein>
    <recommendedName>
        <fullName evidence="2">Regulatory protein zeste</fullName>
    </recommendedName>
</protein>
<evidence type="ECO:0000259" key="7">
    <source>
        <dbReference type="Pfam" id="PF13873"/>
    </source>
</evidence>
<dbReference type="InterPro" id="IPR028002">
    <property type="entry name" value="Myb_DNA-bind_5"/>
</dbReference>
<evidence type="ECO:0000256" key="3">
    <source>
        <dbReference type="ARBA" id="ARBA00023015"/>
    </source>
</evidence>
<comment type="function">
    <text evidence="5">Involved in transvection phenomena (= synapsis-dependent gene expression), where the synaptic pairing of chromosomes carrying genes with which zeste interacts influences the expression of these genes. Zeste binds to DNA and stimulates transcription from a nearby promoter.</text>
</comment>
<dbReference type="Proteomes" id="UP000504635">
    <property type="component" value="Unplaced"/>
</dbReference>
<evidence type="ECO:0000256" key="1">
    <source>
        <dbReference type="ARBA" id="ARBA00011764"/>
    </source>
</evidence>
<proteinExistence type="predicted"/>
<feature type="domain" description="Myb/SANT-like DNA-binding" evidence="7">
    <location>
        <begin position="5"/>
        <end position="81"/>
    </location>
</feature>
<dbReference type="AlphaFoldDB" id="A0A6J2YGM4"/>
<reference evidence="9" key="1">
    <citation type="submission" date="2025-08" db="UniProtKB">
        <authorList>
            <consortium name="RefSeq"/>
        </authorList>
    </citation>
    <scope>IDENTIFICATION</scope>
    <source>
        <tissue evidence="9">Gonads</tissue>
    </source>
</reference>
<keyword evidence="8" id="KW-1185">Reference proteome</keyword>